<feature type="compositionally biased region" description="Low complexity" evidence="2">
    <location>
        <begin position="22"/>
        <end position="46"/>
    </location>
</feature>
<dbReference type="Proteomes" id="UP000276417">
    <property type="component" value="Plasmid unnamed1"/>
</dbReference>
<evidence type="ECO:0000259" key="4">
    <source>
        <dbReference type="Pfam" id="PF00135"/>
    </source>
</evidence>
<geneLocation type="plasmid" evidence="5 6">
    <name>unnamed1</name>
</geneLocation>
<sequence>MRVHVRTLLGFFALLGGFTHAQESAPPSSPQAAPQTAPLTPQTVPTRPESTQPADNLALPDPGTIIQASVTSGLLGGREVAGVNQFLGVPYAAPPLGDLRWKAPQPMPAWPGRRDASRPGDICIQRPNAITGNPDRTLSGSEDCLYLNVYAPLNAAPESATPEKNAAPKTTAAPVMVWVHGGSFDTGTGSIYDGSVLAREYGVVVITLNYRLGPLGFLAAPALGPEGTGNYGLMDIQAALRWVQSNAAAFGGDPHNVTAFGESAGGIALCGLLTSPLSQGLFQKAILQSGPCAAGINTAPLSQALDIGARYTQDLGCPNTPAGAGCLRGKTSTELMNVTVPGSRAPNAVALPPVYGDTVLPTSPYQAYQTGLFMHVPVLIGTNHDEGTLFTAYLAGADRAMSTPLYWGLLTVLNPPKLLTLIKEYPDTLRPTTGLTAAAVVTDGLFACPVASVTQQLSRFVPTYAYEFSDPQAVTQLSTTRSVPSLGAYHASELIYVFGTALSGLADPADFTPAQRQLSKQMQQYWTNFAKTGNPNGAKSAPKLTPWRATTPQRPNWLTLAPQGNTQSGDFLAQHHCAFWDELDGR</sequence>
<keyword evidence="5" id="KW-0614">Plasmid</keyword>
<evidence type="ECO:0000256" key="2">
    <source>
        <dbReference type="SAM" id="MobiDB-lite"/>
    </source>
</evidence>
<evidence type="ECO:0000313" key="6">
    <source>
        <dbReference type="Proteomes" id="UP000276417"/>
    </source>
</evidence>
<protein>
    <submittedName>
        <fullName evidence="5">Carboxylesterase family protein</fullName>
    </submittedName>
</protein>
<dbReference type="PANTHER" id="PTHR43918:SF4">
    <property type="entry name" value="CARBOXYLIC ESTER HYDROLASE"/>
    <property type="match status" value="1"/>
</dbReference>
<dbReference type="OrthoDB" id="9775851at2"/>
<dbReference type="InterPro" id="IPR050654">
    <property type="entry name" value="AChE-related_enzymes"/>
</dbReference>
<dbReference type="GO" id="GO:0052689">
    <property type="term" value="F:carboxylic ester hydrolase activity"/>
    <property type="evidence" value="ECO:0007669"/>
    <property type="project" value="TreeGrafter"/>
</dbReference>
<dbReference type="Pfam" id="PF00135">
    <property type="entry name" value="COesterase"/>
    <property type="match status" value="1"/>
</dbReference>
<dbReference type="InterPro" id="IPR002018">
    <property type="entry name" value="CarbesteraseB"/>
</dbReference>
<dbReference type="RefSeq" id="WP_124874428.1">
    <property type="nucleotide sequence ID" value="NZ_CP034185.1"/>
</dbReference>
<keyword evidence="3" id="KW-0732">Signal</keyword>
<feature type="signal peptide" evidence="3">
    <location>
        <begin position="1"/>
        <end position="21"/>
    </location>
</feature>
<dbReference type="SUPFAM" id="SSF53474">
    <property type="entry name" value="alpha/beta-Hydrolases"/>
    <property type="match status" value="1"/>
</dbReference>
<feature type="region of interest" description="Disordered" evidence="2">
    <location>
        <begin position="22"/>
        <end position="62"/>
    </location>
</feature>
<dbReference type="EMBL" id="CP034185">
    <property type="protein sequence ID" value="AZI44617.1"/>
    <property type="molecule type" value="Genomic_DNA"/>
</dbReference>
<gene>
    <name evidence="5" type="ORF">EHF33_17105</name>
</gene>
<evidence type="ECO:0000313" key="5">
    <source>
        <dbReference type="EMBL" id="AZI44617.1"/>
    </source>
</evidence>
<dbReference type="Gene3D" id="3.40.50.1820">
    <property type="entry name" value="alpha/beta hydrolase"/>
    <property type="match status" value="1"/>
</dbReference>
<keyword evidence="1" id="KW-0378">Hydrolase</keyword>
<name>A0A3G8YJY8_9DEIO</name>
<dbReference type="PROSITE" id="PS00941">
    <property type="entry name" value="CARBOXYLESTERASE_B_2"/>
    <property type="match status" value="1"/>
</dbReference>
<dbReference type="AlphaFoldDB" id="A0A3G8YJY8"/>
<dbReference type="InterPro" id="IPR029058">
    <property type="entry name" value="AB_hydrolase_fold"/>
</dbReference>
<organism evidence="5 6">
    <name type="scientific">Deinococcus psychrotolerans</name>
    <dbReference type="NCBI Taxonomy" id="2489213"/>
    <lineage>
        <taxon>Bacteria</taxon>
        <taxon>Thermotogati</taxon>
        <taxon>Deinococcota</taxon>
        <taxon>Deinococci</taxon>
        <taxon>Deinococcales</taxon>
        <taxon>Deinococcaceae</taxon>
        <taxon>Deinococcus</taxon>
    </lineage>
</organism>
<evidence type="ECO:0000256" key="3">
    <source>
        <dbReference type="SAM" id="SignalP"/>
    </source>
</evidence>
<evidence type="ECO:0000256" key="1">
    <source>
        <dbReference type="ARBA" id="ARBA00022801"/>
    </source>
</evidence>
<feature type="chain" id="PRO_5018298587" evidence="3">
    <location>
        <begin position="22"/>
        <end position="586"/>
    </location>
</feature>
<reference evidence="5 6" key="1">
    <citation type="submission" date="2018-11" db="EMBL/GenBank/DDBJ databases">
        <title>Deinococcus shelandsis sp. nov., isolated from South Shetland Islands soil of Antarctica.</title>
        <authorList>
            <person name="Tian J."/>
        </authorList>
    </citation>
    <scope>NUCLEOTIDE SEQUENCE [LARGE SCALE GENOMIC DNA]</scope>
    <source>
        <strain evidence="5 6">S14-83T</strain>
        <plasmid evidence="5 6">unnamed1</plasmid>
    </source>
</reference>
<keyword evidence="6" id="KW-1185">Reference proteome</keyword>
<dbReference type="InterPro" id="IPR019819">
    <property type="entry name" value="Carboxylesterase_B_CS"/>
</dbReference>
<proteinExistence type="predicted"/>
<dbReference type="KEGG" id="dph:EHF33_17105"/>
<feature type="domain" description="Carboxylesterase type B" evidence="4">
    <location>
        <begin position="70"/>
        <end position="580"/>
    </location>
</feature>
<dbReference type="PANTHER" id="PTHR43918">
    <property type="entry name" value="ACETYLCHOLINESTERASE"/>
    <property type="match status" value="1"/>
</dbReference>
<accession>A0A3G8YJY8</accession>